<feature type="region of interest" description="Disordered" evidence="1">
    <location>
        <begin position="70"/>
        <end position="108"/>
    </location>
</feature>
<dbReference type="PANTHER" id="PTHR34130">
    <property type="entry name" value="OS08G0243800 PROTEIN"/>
    <property type="match status" value="1"/>
</dbReference>
<accession>A0ABQ9M7R2</accession>
<name>A0ABQ9M7R2_HEVBR</name>
<comment type="caution">
    <text evidence="2">The sequence shown here is derived from an EMBL/GenBank/DDBJ whole genome shotgun (WGS) entry which is preliminary data.</text>
</comment>
<evidence type="ECO:0000313" key="2">
    <source>
        <dbReference type="EMBL" id="KAJ9175575.1"/>
    </source>
</evidence>
<proteinExistence type="predicted"/>
<reference evidence="2 3" key="1">
    <citation type="journal article" date="2023" name="Plant Biotechnol. J.">
        <title>Chromosome-level wild Hevea brasiliensis genome provides new tools for genomic-assisted breeding and valuable loci to elevate rubber yield.</title>
        <authorList>
            <person name="Cheng H."/>
            <person name="Song X."/>
            <person name="Hu Y."/>
            <person name="Wu T."/>
            <person name="Yang Q."/>
            <person name="An Z."/>
            <person name="Feng S."/>
            <person name="Deng Z."/>
            <person name="Wu W."/>
            <person name="Zeng X."/>
            <person name="Tu M."/>
            <person name="Wang X."/>
            <person name="Huang H."/>
        </authorList>
    </citation>
    <scope>NUCLEOTIDE SEQUENCE [LARGE SCALE GENOMIC DNA]</scope>
    <source>
        <strain evidence="2">MT/VB/25A 57/8</strain>
    </source>
</reference>
<feature type="compositionally biased region" description="Low complexity" evidence="1">
    <location>
        <begin position="78"/>
        <end position="96"/>
    </location>
</feature>
<gene>
    <name evidence="2" type="ORF">P3X46_014118</name>
</gene>
<dbReference type="EMBL" id="JARPOI010000008">
    <property type="protein sequence ID" value="KAJ9175575.1"/>
    <property type="molecule type" value="Genomic_DNA"/>
</dbReference>
<dbReference type="Proteomes" id="UP001174677">
    <property type="component" value="Chromosome 8"/>
</dbReference>
<dbReference type="PANTHER" id="PTHR34130:SF10">
    <property type="match status" value="1"/>
</dbReference>
<evidence type="ECO:0000256" key="1">
    <source>
        <dbReference type="SAM" id="MobiDB-lite"/>
    </source>
</evidence>
<protein>
    <submittedName>
        <fullName evidence="2">Uncharacterized protein</fullName>
    </submittedName>
</protein>
<sequence length="198" mass="21849">MENTIEEFEDALSLCDLSDLCDHETEPSNEIPSSPSSQDFFEFISTSETNSTVDDNIIFCGKVISCRTEDDQRNPPFKSSTSSLLTKNNASNSSSKHSSKSGTFRCPSANSRKHKVMIGLARIPSKMELSDLRERQNRRIPSPMIPAVSSGEASGVSNGVSSGKSHWRLLRLFRFRSHDVASMLPKTSCISLARPCID</sequence>
<evidence type="ECO:0000313" key="3">
    <source>
        <dbReference type="Proteomes" id="UP001174677"/>
    </source>
</evidence>
<keyword evidence="3" id="KW-1185">Reference proteome</keyword>
<organism evidence="2 3">
    <name type="scientific">Hevea brasiliensis</name>
    <name type="common">Para rubber tree</name>
    <name type="synonym">Siphonia brasiliensis</name>
    <dbReference type="NCBI Taxonomy" id="3981"/>
    <lineage>
        <taxon>Eukaryota</taxon>
        <taxon>Viridiplantae</taxon>
        <taxon>Streptophyta</taxon>
        <taxon>Embryophyta</taxon>
        <taxon>Tracheophyta</taxon>
        <taxon>Spermatophyta</taxon>
        <taxon>Magnoliopsida</taxon>
        <taxon>eudicotyledons</taxon>
        <taxon>Gunneridae</taxon>
        <taxon>Pentapetalae</taxon>
        <taxon>rosids</taxon>
        <taxon>fabids</taxon>
        <taxon>Malpighiales</taxon>
        <taxon>Euphorbiaceae</taxon>
        <taxon>Crotonoideae</taxon>
        <taxon>Micrandreae</taxon>
        <taxon>Hevea</taxon>
    </lineage>
</organism>